<dbReference type="PANTHER" id="PTHR44013">
    <property type="entry name" value="ZINC-TYPE ALCOHOL DEHYDROGENASE-LIKE PROTEIN C16A3.02C"/>
    <property type="match status" value="1"/>
</dbReference>
<dbReference type="InterPro" id="IPR036291">
    <property type="entry name" value="NAD(P)-bd_dom_sf"/>
</dbReference>
<dbReference type="InterPro" id="IPR011032">
    <property type="entry name" value="GroES-like_sf"/>
</dbReference>
<dbReference type="InterPro" id="IPR020843">
    <property type="entry name" value="ER"/>
</dbReference>
<dbReference type="STRING" id="380244.SAMN05216298_0664"/>
<gene>
    <name evidence="2" type="ORF">SAMN05216298_0664</name>
</gene>
<dbReference type="OrthoDB" id="3175656at2"/>
<dbReference type="RefSeq" id="WP_091042675.1">
    <property type="nucleotide sequence ID" value="NZ_FNGF01000001.1"/>
</dbReference>
<dbReference type="Pfam" id="PF08240">
    <property type="entry name" value="ADH_N"/>
    <property type="match status" value="1"/>
</dbReference>
<dbReference type="SMART" id="SM00829">
    <property type="entry name" value="PKS_ER"/>
    <property type="match status" value="1"/>
</dbReference>
<evidence type="ECO:0000259" key="1">
    <source>
        <dbReference type="SMART" id="SM00829"/>
    </source>
</evidence>
<dbReference type="PANTHER" id="PTHR44013:SF1">
    <property type="entry name" value="ZINC-TYPE ALCOHOL DEHYDROGENASE-LIKE PROTEIN C16A3.02C"/>
    <property type="match status" value="1"/>
</dbReference>
<name>A0A1G9D3Q7_9ACTN</name>
<dbReference type="Gene3D" id="3.90.180.10">
    <property type="entry name" value="Medium-chain alcohol dehydrogenases, catalytic domain"/>
    <property type="match status" value="1"/>
</dbReference>
<dbReference type="GO" id="GO:0016491">
    <property type="term" value="F:oxidoreductase activity"/>
    <property type="evidence" value="ECO:0007669"/>
    <property type="project" value="InterPro"/>
</dbReference>
<protein>
    <submittedName>
        <fullName evidence="2">NADPH:quinone reductase</fullName>
    </submittedName>
</protein>
<accession>A0A1G9D3Q7</accession>
<reference evidence="3" key="1">
    <citation type="submission" date="2016-10" db="EMBL/GenBank/DDBJ databases">
        <authorList>
            <person name="Varghese N."/>
            <person name="Submissions S."/>
        </authorList>
    </citation>
    <scope>NUCLEOTIDE SEQUENCE [LARGE SCALE GENOMIC DNA]</scope>
    <source>
        <strain evidence="3">CGMCC 4.3147</strain>
    </source>
</reference>
<dbReference type="Proteomes" id="UP000198662">
    <property type="component" value="Unassembled WGS sequence"/>
</dbReference>
<dbReference type="AlphaFoldDB" id="A0A1G9D3Q7"/>
<organism evidence="2 3">
    <name type="scientific">Glycomyces sambucus</name>
    <dbReference type="NCBI Taxonomy" id="380244"/>
    <lineage>
        <taxon>Bacteria</taxon>
        <taxon>Bacillati</taxon>
        <taxon>Actinomycetota</taxon>
        <taxon>Actinomycetes</taxon>
        <taxon>Glycomycetales</taxon>
        <taxon>Glycomycetaceae</taxon>
        <taxon>Glycomyces</taxon>
    </lineage>
</organism>
<feature type="domain" description="Enoyl reductase (ER)" evidence="1">
    <location>
        <begin position="10"/>
        <end position="319"/>
    </location>
</feature>
<sequence length="325" mass="33619">MKAVVALDYGPPETYAVADIPVPRPGPGQIQVRIDAASINPGDVKIPGGEFRDAFPLEFPHVIGNDFAGTVSEVGPGVEGYRVGDEVFGQAVPRALKALAGSARASLGTGALAEYAVFEADTPFIAHRPESLEVEAAAALPTVGLTARALIAAAEVPAGARVLVVGATGGVGTTLLPLLAKHARVIATATAEDADLVRGLGAAEVIGYDPVGYPQDVDVACNLVLPGDGLKGMSAALRPGGRLVSITFPVTQPEWLGRDDVALRFVLDMDGRYGGMREVAEAAVRGELGAVVGRRYAFEDGPRAVVDFARRHTSGKLVVRVDGRS</sequence>
<evidence type="ECO:0000313" key="2">
    <source>
        <dbReference type="EMBL" id="SDK58568.1"/>
    </source>
</evidence>
<dbReference type="InterPro" id="IPR052733">
    <property type="entry name" value="Chloroplast_QOR"/>
</dbReference>
<proteinExistence type="predicted"/>
<dbReference type="SUPFAM" id="SSF51735">
    <property type="entry name" value="NAD(P)-binding Rossmann-fold domains"/>
    <property type="match status" value="1"/>
</dbReference>
<dbReference type="InterPro" id="IPR013154">
    <property type="entry name" value="ADH-like_N"/>
</dbReference>
<keyword evidence="3" id="KW-1185">Reference proteome</keyword>
<evidence type="ECO:0000313" key="3">
    <source>
        <dbReference type="Proteomes" id="UP000198662"/>
    </source>
</evidence>
<dbReference type="Pfam" id="PF13602">
    <property type="entry name" value="ADH_zinc_N_2"/>
    <property type="match status" value="1"/>
</dbReference>
<dbReference type="SUPFAM" id="SSF50129">
    <property type="entry name" value="GroES-like"/>
    <property type="match status" value="1"/>
</dbReference>
<dbReference type="Gene3D" id="3.40.50.720">
    <property type="entry name" value="NAD(P)-binding Rossmann-like Domain"/>
    <property type="match status" value="1"/>
</dbReference>
<dbReference type="CDD" id="cd05289">
    <property type="entry name" value="MDR_like_2"/>
    <property type="match status" value="1"/>
</dbReference>
<dbReference type="EMBL" id="FNGF01000001">
    <property type="protein sequence ID" value="SDK58568.1"/>
    <property type="molecule type" value="Genomic_DNA"/>
</dbReference>